<reference evidence="8" key="2">
    <citation type="submission" date="2011-02" db="EMBL/GenBank/DDBJ databases">
        <title>The complete genome of Fluviicola taffensis DSM 16823.</title>
        <authorList>
            <consortium name="US DOE Joint Genome Institute (JGI-PGF)"/>
            <person name="Lucas S."/>
            <person name="Copeland A."/>
            <person name="Lapidus A."/>
            <person name="Bruce D."/>
            <person name="Goodwin L."/>
            <person name="Pitluck S."/>
            <person name="Kyrpides N."/>
            <person name="Mavromatis K."/>
            <person name="Ivanova N."/>
            <person name="Mikhailova N."/>
            <person name="Pagani I."/>
            <person name="Chertkov O."/>
            <person name="Detter J.C."/>
            <person name="Han C."/>
            <person name="Tapia R."/>
            <person name="Land M."/>
            <person name="Hauser L."/>
            <person name="Markowitz V."/>
            <person name="Cheng J.-F."/>
            <person name="Hugenholtz P."/>
            <person name="Woyke T."/>
            <person name="Wu D."/>
            <person name="Tindall B."/>
            <person name="Pomrenke H.G."/>
            <person name="Brambilla E."/>
            <person name="Klenk H.-P."/>
            <person name="Eisen J.A."/>
        </authorList>
    </citation>
    <scope>NUCLEOTIDE SEQUENCE [LARGE SCALE GENOMIC DNA]</scope>
    <source>
        <strain evidence="8">DSM 16823 / RW262 / RW262</strain>
    </source>
</reference>
<protein>
    <submittedName>
        <fullName evidence="7">O-antigen polymerase</fullName>
    </submittedName>
</protein>
<feature type="transmembrane region" description="Helical" evidence="5">
    <location>
        <begin position="162"/>
        <end position="182"/>
    </location>
</feature>
<feature type="transmembrane region" description="Helical" evidence="5">
    <location>
        <begin position="374"/>
        <end position="391"/>
    </location>
</feature>
<evidence type="ECO:0000256" key="4">
    <source>
        <dbReference type="ARBA" id="ARBA00023136"/>
    </source>
</evidence>
<feature type="transmembrane region" description="Helical" evidence="5">
    <location>
        <begin position="91"/>
        <end position="114"/>
    </location>
</feature>
<evidence type="ECO:0000256" key="1">
    <source>
        <dbReference type="ARBA" id="ARBA00004141"/>
    </source>
</evidence>
<feature type="domain" description="O-antigen ligase-related" evidence="6">
    <location>
        <begin position="201"/>
        <end position="356"/>
    </location>
</feature>
<evidence type="ECO:0000256" key="5">
    <source>
        <dbReference type="SAM" id="Phobius"/>
    </source>
</evidence>
<dbReference type="EMBL" id="CP002542">
    <property type="protein sequence ID" value="AEA44165.1"/>
    <property type="molecule type" value="Genomic_DNA"/>
</dbReference>
<feature type="transmembrane region" description="Helical" evidence="5">
    <location>
        <begin position="67"/>
        <end position="85"/>
    </location>
</feature>
<dbReference type="PANTHER" id="PTHR37422:SF17">
    <property type="entry name" value="O-ANTIGEN LIGASE"/>
    <property type="match status" value="1"/>
</dbReference>
<comment type="subcellular location">
    <subcellularLocation>
        <location evidence="1">Membrane</location>
        <topology evidence="1">Multi-pass membrane protein</topology>
    </subcellularLocation>
</comment>
<keyword evidence="4 5" id="KW-0472">Membrane</keyword>
<evidence type="ECO:0000259" key="6">
    <source>
        <dbReference type="Pfam" id="PF04932"/>
    </source>
</evidence>
<dbReference type="InterPro" id="IPR007016">
    <property type="entry name" value="O-antigen_ligase-rel_domated"/>
</dbReference>
<dbReference type="STRING" id="755732.Fluta_2179"/>
<evidence type="ECO:0000256" key="3">
    <source>
        <dbReference type="ARBA" id="ARBA00022989"/>
    </source>
</evidence>
<dbReference type="InterPro" id="IPR051533">
    <property type="entry name" value="WaaL-like"/>
</dbReference>
<dbReference type="GO" id="GO:0016020">
    <property type="term" value="C:membrane"/>
    <property type="evidence" value="ECO:0007669"/>
    <property type="project" value="UniProtKB-SubCell"/>
</dbReference>
<feature type="transmembrane region" description="Helical" evidence="5">
    <location>
        <begin position="238"/>
        <end position="256"/>
    </location>
</feature>
<evidence type="ECO:0000313" key="7">
    <source>
        <dbReference type="EMBL" id="AEA44165.1"/>
    </source>
</evidence>
<dbReference type="HOGENOM" id="CLU_670459_0_0_10"/>
<feature type="transmembrane region" description="Helical" evidence="5">
    <location>
        <begin position="121"/>
        <end position="142"/>
    </location>
</feature>
<feature type="transmembrane region" description="Helical" evidence="5">
    <location>
        <begin position="216"/>
        <end position="233"/>
    </location>
</feature>
<sequence>MEELKQVVRRFWGEHTMSDLLLCLTILLSISVIKLAPIVLVVLLLWSLYKRKSVGELKMELFSPLSILNYLFILFFVYHLVGMFWSENTAFGWMDVGMKMSFFVVPLIAIIGRFTITRSQLIYFFSWCLTFLTLVLFLYATYNSITKKHTGFSYFYESEFSAFMHRSYWATYTALAATWMLFSLFSKGKKQFKKYYFLAWLVLSVSTILTISKAGIIIWILLNSIVVLHVVIIRKWKFFGLSALAGMIALVCFLFFSNSRIAQRFQYIPYSISHIKTEGNNETESNAARLIMWSTSIKIIKQNWLLGVGTGDVKDELISTNLRLKNLGVAEKKLNSHNQFLNTWVQLGIIGFTLLLSIFIVAFSIAIKQKSFQLILFGLTFFITMLFESFIETQAGIVPFCLLFVFLCQQSQRLESIPR</sequence>
<organism evidence="7 8">
    <name type="scientific">Fluviicola taffensis (strain DSM 16823 / NCIMB 13979 / RW262)</name>
    <dbReference type="NCBI Taxonomy" id="755732"/>
    <lineage>
        <taxon>Bacteria</taxon>
        <taxon>Pseudomonadati</taxon>
        <taxon>Bacteroidota</taxon>
        <taxon>Flavobacteriia</taxon>
        <taxon>Flavobacteriales</taxon>
        <taxon>Crocinitomicaceae</taxon>
        <taxon>Fluviicola</taxon>
    </lineage>
</organism>
<evidence type="ECO:0000313" key="8">
    <source>
        <dbReference type="Proteomes" id="UP000007463"/>
    </source>
</evidence>
<proteinExistence type="predicted"/>
<dbReference type="Proteomes" id="UP000007463">
    <property type="component" value="Chromosome"/>
</dbReference>
<feature type="transmembrane region" description="Helical" evidence="5">
    <location>
        <begin position="344"/>
        <end position="367"/>
    </location>
</feature>
<dbReference type="RefSeq" id="WP_013686935.1">
    <property type="nucleotide sequence ID" value="NC_015321.1"/>
</dbReference>
<gene>
    <name evidence="7" type="ordered locus">Fluta_2179</name>
</gene>
<dbReference type="PANTHER" id="PTHR37422">
    <property type="entry name" value="TEICHURONIC ACID BIOSYNTHESIS PROTEIN TUAE"/>
    <property type="match status" value="1"/>
</dbReference>
<dbReference type="KEGG" id="fte:Fluta_2179"/>
<dbReference type="Pfam" id="PF04932">
    <property type="entry name" value="Wzy_C"/>
    <property type="match status" value="1"/>
</dbReference>
<feature type="transmembrane region" description="Helical" evidence="5">
    <location>
        <begin position="20"/>
        <end position="46"/>
    </location>
</feature>
<feature type="transmembrane region" description="Helical" evidence="5">
    <location>
        <begin position="194"/>
        <end position="210"/>
    </location>
</feature>
<keyword evidence="8" id="KW-1185">Reference proteome</keyword>
<accession>F2IA07</accession>
<keyword evidence="2 5" id="KW-0812">Transmembrane</keyword>
<keyword evidence="3 5" id="KW-1133">Transmembrane helix</keyword>
<evidence type="ECO:0000256" key="2">
    <source>
        <dbReference type="ARBA" id="ARBA00022692"/>
    </source>
</evidence>
<dbReference type="OrthoDB" id="1631746at2"/>
<dbReference type="eggNOG" id="COG3307">
    <property type="taxonomic scope" value="Bacteria"/>
</dbReference>
<reference evidence="7 8" key="1">
    <citation type="journal article" date="2011" name="Stand. Genomic Sci.">
        <title>Complete genome sequence of the gliding freshwater bacterium Fluviicola taffensis type strain (RW262).</title>
        <authorList>
            <person name="Woyke T."/>
            <person name="Chertkov O."/>
            <person name="Lapidus A."/>
            <person name="Nolan M."/>
            <person name="Lucas S."/>
            <person name="Del Rio T.G."/>
            <person name="Tice H."/>
            <person name="Cheng J.F."/>
            <person name="Tapia R."/>
            <person name="Han C."/>
            <person name="Goodwin L."/>
            <person name="Pitluck S."/>
            <person name="Liolios K."/>
            <person name="Pagani I."/>
            <person name="Ivanova N."/>
            <person name="Huntemann M."/>
            <person name="Mavromatis K."/>
            <person name="Mikhailova N."/>
            <person name="Pati A."/>
            <person name="Chen A."/>
            <person name="Palaniappan K."/>
            <person name="Land M."/>
            <person name="Hauser L."/>
            <person name="Brambilla E.M."/>
            <person name="Rohde M."/>
            <person name="Mwirichia R."/>
            <person name="Sikorski J."/>
            <person name="Tindall B.J."/>
            <person name="Goker M."/>
            <person name="Bristow J."/>
            <person name="Eisen J.A."/>
            <person name="Markowitz V."/>
            <person name="Hugenholtz P."/>
            <person name="Klenk H.P."/>
            <person name="Kyrpides N.C."/>
        </authorList>
    </citation>
    <scope>NUCLEOTIDE SEQUENCE [LARGE SCALE GENOMIC DNA]</scope>
    <source>
        <strain evidence="8">DSM 16823 / RW262 / RW262</strain>
    </source>
</reference>
<dbReference type="AlphaFoldDB" id="F2IA07"/>
<name>F2IA07_FLUTR</name>